<dbReference type="Gramene" id="TraesCS6A02G300000.1">
    <property type="protein sequence ID" value="TraesCS6A02G300000.1.cds1"/>
    <property type="gene ID" value="TraesCS6A02G300000"/>
</dbReference>
<dbReference type="Gramene" id="TraesLDM6A03G03378540.1">
    <property type="protein sequence ID" value="TraesLDM6A03G03378540.1.CDS1"/>
    <property type="gene ID" value="TraesLDM6A03G03378540"/>
</dbReference>
<proteinExistence type="predicted"/>
<dbReference type="PANTHER" id="PTHR35547">
    <property type="entry name" value="OS06G0249350 PROTEIN-RELATED"/>
    <property type="match status" value="1"/>
</dbReference>
<dbReference type="EnsemblPlants" id="TraesCS6A02G300000.1">
    <property type="protein sequence ID" value="TraesCS6A02G300000.1.cds1"/>
    <property type="gene ID" value="TraesCS6A02G300000"/>
</dbReference>
<keyword evidence="1" id="KW-0472">Membrane</keyword>
<dbReference type="OrthoDB" id="642019at2759"/>
<dbReference type="PaxDb" id="4565-Traes_6AL_3E9022C53.1"/>
<dbReference type="Gramene" id="TraesJUL6A03G03401750.1">
    <property type="protein sequence ID" value="TraesJUL6A03G03401750.1.CDS1"/>
    <property type="gene ID" value="TraesJUL6A03G03401750"/>
</dbReference>
<organism evidence="2">
    <name type="scientific">Triticum aestivum</name>
    <name type="common">Wheat</name>
    <dbReference type="NCBI Taxonomy" id="4565"/>
    <lineage>
        <taxon>Eukaryota</taxon>
        <taxon>Viridiplantae</taxon>
        <taxon>Streptophyta</taxon>
        <taxon>Embryophyta</taxon>
        <taxon>Tracheophyta</taxon>
        <taxon>Spermatophyta</taxon>
        <taxon>Magnoliopsida</taxon>
        <taxon>Liliopsida</taxon>
        <taxon>Poales</taxon>
        <taxon>Poaceae</taxon>
        <taxon>BOP clade</taxon>
        <taxon>Pooideae</taxon>
        <taxon>Triticodae</taxon>
        <taxon>Triticeae</taxon>
        <taxon>Triticinae</taxon>
        <taxon>Triticum</taxon>
    </lineage>
</organism>
<dbReference type="AlphaFoldDB" id="A0A3B6NUN6"/>
<dbReference type="Gramene" id="TraesARI6A03G03332140.1">
    <property type="protein sequence ID" value="TraesARI6A03G03332140.1.CDS1"/>
    <property type="gene ID" value="TraesARI6A03G03332140"/>
</dbReference>
<protein>
    <submittedName>
        <fullName evidence="2">Uncharacterized protein</fullName>
    </submittedName>
</protein>
<dbReference type="PANTHER" id="PTHR35547:SF1">
    <property type="entry name" value="OS02G0737401 PROTEIN"/>
    <property type="match status" value="1"/>
</dbReference>
<feature type="transmembrane region" description="Helical" evidence="1">
    <location>
        <begin position="6"/>
        <end position="26"/>
    </location>
</feature>
<keyword evidence="1" id="KW-1133">Transmembrane helix</keyword>
<dbReference type="Gramene" id="TraesCLE_scaffold_031588_01G000300.1">
    <property type="protein sequence ID" value="TraesCLE_scaffold_031588_01G000300.1"/>
    <property type="gene ID" value="TraesCLE_scaffold_031588_01G000300"/>
</dbReference>
<dbReference type="Proteomes" id="UP000019116">
    <property type="component" value="Chromosome 6A"/>
</dbReference>
<keyword evidence="3" id="KW-1185">Reference proteome</keyword>
<dbReference type="Gramene" id="TraesSYM6A03G03317470.1">
    <property type="protein sequence ID" value="TraesSYM6A03G03317470.1.CDS1"/>
    <property type="gene ID" value="TraesSYM6A03G03317470"/>
</dbReference>
<evidence type="ECO:0000313" key="3">
    <source>
        <dbReference type="Proteomes" id="UP000019116"/>
    </source>
</evidence>
<accession>A0A3B6NUN6</accession>
<reference evidence="2" key="2">
    <citation type="submission" date="2018-10" db="UniProtKB">
        <authorList>
            <consortium name="EnsemblPlants"/>
        </authorList>
    </citation>
    <scope>IDENTIFICATION</scope>
</reference>
<sequence>MAAVIAKFVVPVIVMIMVFSAVLGAARPLVGEEWGAGEATSGESVVGFIRHVYLQQLQGPGHSCSTWDPNGGC</sequence>
<dbReference type="Gramene" id="TraesRN6A0100766600.1">
    <property type="protein sequence ID" value="TraesRN6A0100766600.1"/>
    <property type="gene ID" value="TraesRN6A0100766600"/>
</dbReference>
<keyword evidence="1" id="KW-0812">Transmembrane</keyword>
<dbReference type="OMA" id="GPGHSCE"/>
<reference evidence="2" key="1">
    <citation type="submission" date="2018-08" db="EMBL/GenBank/DDBJ databases">
        <authorList>
            <person name="Rossello M."/>
        </authorList>
    </citation>
    <scope>NUCLEOTIDE SEQUENCE [LARGE SCALE GENOMIC DNA]</scope>
    <source>
        <strain evidence="2">cv. Chinese Spring</strain>
    </source>
</reference>
<name>A0A3B6NUN6_WHEAT</name>
<dbReference type="Gramene" id="TraesLAC6A03G03331830.1">
    <property type="protein sequence ID" value="TraesLAC6A03G03331830.1.CDS1"/>
    <property type="gene ID" value="TraesLAC6A03G03331830"/>
</dbReference>
<dbReference type="Gramene" id="TraesWEE_scaffold_046235_01G000100.1">
    <property type="protein sequence ID" value="TraesWEE_scaffold_046235_01G000100.1"/>
    <property type="gene ID" value="TraesWEE_scaffold_046235_01G000100"/>
</dbReference>
<evidence type="ECO:0000256" key="1">
    <source>
        <dbReference type="SAM" id="Phobius"/>
    </source>
</evidence>
<dbReference type="Gramene" id="TraesJAG6A03G03367950.1">
    <property type="protein sequence ID" value="TraesJAG6A03G03367950.1.CDS1"/>
    <property type="gene ID" value="TraesJAG6A03G03367950"/>
</dbReference>
<dbReference type="Gramene" id="TraesNOR6A03G03408660.1">
    <property type="protein sequence ID" value="TraesNOR6A03G03408660.1.CDS1"/>
    <property type="gene ID" value="TraesNOR6A03G03408660"/>
</dbReference>
<dbReference type="Gramene" id="TraesSTA6A03G03365680.1">
    <property type="protein sequence ID" value="TraesSTA6A03G03365680.1.CDS1"/>
    <property type="gene ID" value="TraesSTA6A03G03365680"/>
</dbReference>
<evidence type="ECO:0000313" key="2">
    <source>
        <dbReference type="EnsemblPlants" id="TraesCS6A02G300000.1.cds1"/>
    </source>
</evidence>
<dbReference type="Gramene" id="TraesMAC6A03G03374660.1">
    <property type="protein sequence ID" value="TraesMAC6A03G03374660.1.CDS1"/>
    <property type="gene ID" value="TraesMAC6A03G03374660"/>
</dbReference>
<dbReference type="Gramene" id="TraesCS6A03G0787200.1">
    <property type="protein sequence ID" value="TraesCS6A03G0787200.1.CDS1"/>
    <property type="gene ID" value="TraesCS6A03G0787200"/>
</dbReference>
<dbReference type="Gramene" id="TraesROB_scaffold_037157_01G000300.1">
    <property type="protein sequence ID" value="TraesROB_scaffold_037157_01G000300.1"/>
    <property type="gene ID" value="TraesROB_scaffold_037157_01G000300"/>
</dbReference>
<dbReference type="Gramene" id="TraesPARA_EIv1.0_1963880.1">
    <property type="protein sequence ID" value="TraesPARA_EIv1.0_1963880.1.CDS1"/>
    <property type="gene ID" value="TraesPARA_EIv1.0_1963880"/>
</dbReference>